<dbReference type="Pfam" id="PF00278">
    <property type="entry name" value="Orn_DAP_Arg_deC"/>
    <property type="match status" value="1"/>
</dbReference>
<dbReference type="eggNOG" id="COG0019">
    <property type="taxonomic scope" value="Bacteria"/>
</dbReference>
<evidence type="ECO:0000256" key="3">
    <source>
        <dbReference type="PIRSR" id="PIRSR600183-50"/>
    </source>
</evidence>
<dbReference type="SUPFAM" id="SSF50621">
    <property type="entry name" value="Alanine racemase C-terminal domain-like"/>
    <property type="match status" value="1"/>
</dbReference>
<name>Q5P2A8_AROAE</name>
<dbReference type="Proteomes" id="UP000006552">
    <property type="component" value="Chromosome"/>
</dbReference>
<comment type="cofactor">
    <cofactor evidence="1 3">
        <name>pyridoxal 5'-phosphate</name>
        <dbReference type="ChEBI" id="CHEBI:597326"/>
    </cofactor>
</comment>
<keyword evidence="8" id="KW-1185">Reference proteome</keyword>
<dbReference type="CDD" id="cd06839">
    <property type="entry name" value="PLPDE_III_Btrk_like"/>
    <property type="match status" value="1"/>
</dbReference>
<feature type="modified residue" description="N6-(pyridoxal phosphate)lysine" evidence="3">
    <location>
        <position position="75"/>
    </location>
</feature>
<dbReference type="RefSeq" id="WP_011238242.1">
    <property type="nucleotide sequence ID" value="NC_006513.1"/>
</dbReference>
<dbReference type="InterPro" id="IPR017530">
    <property type="entry name" value="DCO2ase_PEP1"/>
</dbReference>
<protein>
    <submittedName>
        <fullName evidence="7">Ornithine/diaminopimelate/arginine decarboxylase, family 2</fullName>
    </submittedName>
</protein>
<dbReference type="STRING" id="76114.ebA4296"/>
<dbReference type="InterPro" id="IPR009006">
    <property type="entry name" value="Ala_racemase/Decarboxylase_C"/>
</dbReference>
<dbReference type="GO" id="GO:0009089">
    <property type="term" value="P:lysine biosynthetic process via diaminopimelate"/>
    <property type="evidence" value="ECO:0007669"/>
    <property type="project" value="TreeGrafter"/>
</dbReference>
<dbReference type="HOGENOM" id="CLU_026444_0_3_4"/>
<dbReference type="AlphaFoldDB" id="Q5P2A8"/>
<dbReference type="PRINTS" id="PR01179">
    <property type="entry name" value="ODADCRBXLASE"/>
</dbReference>
<dbReference type="NCBIfam" id="TIGR03099">
    <property type="entry name" value="dCO2ase_PEP1"/>
    <property type="match status" value="1"/>
</dbReference>
<dbReference type="EMBL" id="CR555306">
    <property type="protein sequence ID" value="CAI08556.1"/>
    <property type="molecule type" value="Genomic_DNA"/>
</dbReference>
<dbReference type="InterPro" id="IPR022644">
    <property type="entry name" value="De-COase2_N"/>
</dbReference>
<feature type="active site" description="Proton donor" evidence="3">
    <location>
        <position position="367"/>
    </location>
</feature>
<dbReference type="InterPro" id="IPR029066">
    <property type="entry name" value="PLP-binding_barrel"/>
</dbReference>
<dbReference type="InterPro" id="IPR000183">
    <property type="entry name" value="Orn/DAP/Arg_de-COase"/>
</dbReference>
<dbReference type="PROSITE" id="PS00879">
    <property type="entry name" value="ODR_DC_2_2"/>
    <property type="match status" value="1"/>
</dbReference>
<dbReference type="SUPFAM" id="SSF51419">
    <property type="entry name" value="PLP-binding barrel"/>
    <property type="match status" value="1"/>
</dbReference>
<dbReference type="KEGG" id="eba:ebA4296"/>
<evidence type="ECO:0000256" key="4">
    <source>
        <dbReference type="RuleBase" id="RU003737"/>
    </source>
</evidence>
<evidence type="ECO:0000256" key="2">
    <source>
        <dbReference type="ARBA" id="ARBA00022898"/>
    </source>
</evidence>
<dbReference type="GO" id="GO:0008836">
    <property type="term" value="F:diaminopimelate decarboxylase activity"/>
    <property type="evidence" value="ECO:0007669"/>
    <property type="project" value="TreeGrafter"/>
</dbReference>
<dbReference type="PANTHER" id="PTHR43727">
    <property type="entry name" value="DIAMINOPIMELATE DECARBOXYLASE"/>
    <property type="match status" value="1"/>
</dbReference>
<comment type="similarity">
    <text evidence="4">Belongs to the Orn/Lys/Arg decarboxylase class-II family.</text>
</comment>
<gene>
    <name evidence="7" type="primary">lysA</name>
    <name evidence="7" type="ORF">ebA4296</name>
</gene>
<proteinExistence type="inferred from homology"/>
<dbReference type="PANTHER" id="PTHR43727:SF2">
    <property type="entry name" value="GROUP IV DECARBOXYLASE"/>
    <property type="match status" value="1"/>
</dbReference>
<organism evidence="7 8">
    <name type="scientific">Aromatoleum aromaticum (strain DSM 19018 / LMG 30748 / EbN1)</name>
    <name type="common">Azoarcus sp. (strain EbN1)</name>
    <dbReference type="NCBI Taxonomy" id="76114"/>
    <lineage>
        <taxon>Bacteria</taxon>
        <taxon>Pseudomonadati</taxon>
        <taxon>Pseudomonadota</taxon>
        <taxon>Betaproteobacteria</taxon>
        <taxon>Rhodocyclales</taxon>
        <taxon>Rhodocyclaceae</taxon>
        <taxon>Aromatoleum</taxon>
    </lineage>
</organism>
<dbReference type="InterPro" id="IPR022657">
    <property type="entry name" value="De-COase2_CS"/>
</dbReference>
<feature type="domain" description="Orn/DAP/Arg decarboxylase 2 N-terminal" evidence="6">
    <location>
        <begin position="53"/>
        <end position="298"/>
    </location>
</feature>
<evidence type="ECO:0000313" key="7">
    <source>
        <dbReference type="EMBL" id="CAI08556.1"/>
    </source>
</evidence>
<keyword evidence="2 3" id="KW-0663">Pyridoxal phosphate</keyword>
<feature type="domain" description="Orn/DAP/Arg decarboxylase 2 C-terminal" evidence="5">
    <location>
        <begin position="45"/>
        <end position="394"/>
    </location>
</feature>
<evidence type="ECO:0000259" key="5">
    <source>
        <dbReference type="Pfam" id="PF00278"/>
    </source>
</evidence>
<dbReference type="Gene3D" id="2.40.37.10">
    <property type="entry name" value="Lyase, Ornithine Decarboxylase, Chain A, domain 1"/>
    <property type="match status" value="1"/>
</dbReference>
<evidence type="ECO:0000313" key="8">
    <source>
        <dbReference type="Proteomes" id="UP000006552"/>
    </source>
</evidence>
<dbReference type="InterPro" id="IPR022643">
    <property type="entry name" value="De-COase2_C"/>
</dbReference>
<dbReference type="Gene3D" id="3.20.20.10">
    <property type="entry name" value="Alanine racemase"/>
    <property type="match status" value="1"/>
</dbReference>
<evidence type="ECO:0000259" key="6">
    <source>
        <dbReference type="Pfam" id="PF02784"/>
    </source>
</evidence>
<reference evidence="7 8" key="1">
    <citation type="journal article" date="2005" name="Arch. Microbiol.">
        <title>The genome sequence of an anaerobic aromatic-degrading denitrifying bacterium, strain EbN1.</title>
        <authorList>
            <person name="Rabus R."/>
            <person name="Kube M."/>
            <person name="Heider J."/>
            <person name="Beck A."/>
            <person name="Heitmann K."/>
            <person name="Widdel F."/>
            <person name="Reinhardt R."/>
        </authorList>
    </citation>
    <scope>NUCLEOTIDE SEQUENCE [LARGE SCALE GENOMIC DNA]</scope>
    <source>
        <strain evidence="7 8">EbN1</strain>
    </source>
</reference>
<sequence>MSNSVTVKAPPTHAPMTQFSVAKGELVVGGISLTRLAARVGRTPFYAYDRGLLTQRVSELRTALPREVRLHYAMKANPMPALVCHMAKLVDGIDVASAGELKVALDAGADPGEISFAGPGKQDAELQQSVAAGILVNLESFREIAPLVAASVALGLPARVAVRVNPDFELKSSGMKMGGGPKQFGVDAEQVPQLLAEIGRAGLAFEGFHLFAGSQNLKAEAIVEAQRKSFELALRLAEHAPAPVKFLNLGGGFGIPYFPGEQRLELAPIGDNLAALVAEAARKLPQAQLVIELGRYLVGEAGIYVCRVIDKKVSRGHTYLVTDGGLHHHLSASGNFGQVIRKNYPVAIGNRMGDAATENYSVVGPLCTPLDLLGEKINLPQVQPGDLVVIHQSGAYGASASPTGFLGHPEIIEILT</sequence>
<dbReference type="Pfam" id="PF02784">
    <property type="entry name" value="Orn_Arg_deC_N"/>
    <property type="match status" value="1"/>
</dbReference>
<accession>Q5P2A8</accession>
<evidence type="ECO:0000256" key="1">
    <source>
        <dbReference type="ARBA" id="ARBA00001933"/>
    </source>
</evidence>